<evidence type="ECO:0000313" key="1">
    <source>
        <dbReference type="EMBL" id="WOO81802.1"/>
    </source>
</evidence>
<dbReference type="AlphaFoldDB" id="A0AAF0Y8D3"/>
<dbReference type="GeneID" id="87808552"/>
<sequence length="306" mass="33667">MAVLIDHTAYPGVINLIISHAPTTALFKLHLASTAFRTRIDAALAEHAVVAADGKLHLPHSDRFSPGPSIWILHAGPAAVRTLDMDCTPPLADSFRPFTSVTTVRRLSQRHNGHVAALPPSTPTLVDFIDVLPPLSRLDIHLSPADRHIIHLRVWDLHTDTSLGVKIHPVPNLGHIVVVLSSSTNLRIDREAMSMVSSVLMDILQHRPPRMSVVGMERVALLVPLPNPTGNAIVDRSWKLLGPFLYLVSGNVDLRNLEFESWWDGLGEDERRLVGPWPDEWSDSVRDKAWSGAALLTLAQVDTGRS</sequence>
<accession>A0AAF0Y8D3</accession>
<reference evidence="1" key="1">
    <citation type="submission" date="2023-10" db="EMBL/GenBank/DDBJ databases">
        <authorList>
            <person name="Noh H."/>
        </authorList>
    </citation>
    <scope>NUCLEOTIDE SEQUENCE</scope>
    <source>
        <strain evidence="1">DUCC4014</strain>
    </source>
</reference>
<dbReference type="RefSeq" id="XP_062627834.1">
    <property type="nucleotide sequence ID" value="XM_062771850.1"/>
</dbReference>
<protein>
    <submittedName>
        <fullName evidence="1">Uncharacterized protein</fullName>
    </submittedName>
</protein>
<organism evidence="1 2">
    <name type="scientific">Vanrija pseudolonga</name>
    <dbReference type="NCBI Taxonomy" id="143232"/>
    <lineage>
        <taxon>Eukaryota</taxon>
        <taxon>Fungi</taxon>
        <taxon>Dikarya</taxon>
        <taxon>Basidiomycota</taxon>
        <taxon>Agaricomycotina</taxon>
        <taxon>Tremellomycetes</taxon>
        <taxon>Trichosporonales</taxon>
        <taxon>Trichosporonaceae</taxon>
        <taxon>Vanrija</taxon>
    </lineage>
</organism>
<dbReference type="EMBL" id="CP086717">
    <property type="protein sequence ID" value="WOO81802.1"/>
    <property type="molecule type" value="Genomic_DNA"/>
</dbReference>
<evidence type="ECO:0000313" key="2">
    <source>
        <dbReference type="Proteomes" id="UP000827549"/>
    </source>
</evidence>
<dbReference type="Proteomes" id="UP000827549">
    <property type="component" value="Chromosome 4"/>
</dbReference>
<proteinExistence type="predicted"/>
<keyword evidence="2" id="KW-1185">Reference proteome</keyword>
<gene>
    <name evidence="1" type="ORF">LOC62_04G005323</name>
</gene>
<name>A0AAF0Y8D3_9TREE</name>